<evidence type="ECO:0000313" key="13">
    <source>
        <dbReference type="Proteomes" id="UP000046393"/>
    </source>
</evidence>
<evidence type="ECO:0000256" key="8">
    <source>
        <dbReference type="ARBA" id="ARBA00022759"/>
    </source>
</evidence>
<evidence type="ECO:0000313" key="14">
    <source>
        <dbReference type="WBParaSite" id="SMUV_0000696801-mRNA-1"/>
    </source>
</evidence>
<dbReference type="Proteomes" id="UP000046393">
    <property type="component" value="Unplaced"/>
</dbReference>
<evidence type="ECO:0000256" key="1">
    <source>
        <dbReference type="ARBA" id="ARBA00000402"/>
    </source>
</evidence>
<dbReference type="Gene3D" id="3.60.15.10">
    <property type="entry name" value="Ribonuclease Z/Hydroxyacylglutathione hydrolase-like"/>
    <property type="match status" value="2"/>
</dbReference>
<evidence type="ECO:0000256" key="5">
    <source>
        <dbReference type="ARBA" id="ARBA00022694"/>
    </source>
</evidence>
<dbReference type="Pfam" id="PF12706">
    <property type="entry name" value="Lactamase_B_2"/>
    <property type="match status" value="1"/>
</dbReference>
<dbReference type="PANTHER" id="PTHR12553:SF49">
    <property type="entry name" value="ZINC PHOSPHODIESTERASE ELAC PROTEIN 2"/>
    <property type="match status" value="1"/>
</dbReference>
<dbReference type="InterPro" id="IPR027794">
    <property type="entry name" value="tRNase_Z_dom"/>
</dbReference>
<dbReference type="GO" id="GO:1990180">
    <property type="term" value="P:mitochondrial tRNA 3'-end processing"/>
    <property type="evidence" value="ECO:0007669"/>
    <property type="project" value="TreeGrafter"/>
</dbReference>
<keyword evidence="13" id="KW-1185">Reference proteome</keyword>
<dbReference type="GO" id="GO:0042781">
    <property type="term" value="F:3'-tRNA processing endoribonuclease activity"/>
    <property type="evidence" value="ECO:0007669"/>
    <property type="project" value="UniProtKB-EC"/>
</dbReference>
<dbReference type="AlphaFoldDB" id="A0A0N5AQK1"/>
<sequence length="711" mass="80242">VKFVQKNQWINLEKGVAEVLSNGTAQLNPSCFIRTPHRSYLFNCPEGSTRMMASMRIKPNQINDIFITSAVWDNFGGINSFLMSRDKGETVRIHSSVGIRNYFDCIRPFADSDIGHINYPVQVNERSLLNDPYEDSAIRVNYLPSPLPHSSLNQIFRTDVAFLVELLQPPRRINALKLIELGIPNGPHIALLKDGHEVNLDGRIPDDVSFPIDSTVQPTILIVECSGTAYFPSLRDSLLLQEFMNGSKSLNFCVHFTPEKVFSCAEYKEWMSKFGHQCKHIVLNGTGPKLPHLEGVHRQQRLFRSFAPFLFPSLTPDCNDIIGQDDECETIGNVLLARPLQRFILRKKSSINDLVVCNLNGADYLSQDLSADTVREIEAFKKATENVDASTSSPALIFLGTSSAASTKYRNVSGLVLKVTNDSYIMIDCGEGTYGQLRVLFGDEACADILVRLHAILITHAHTDHVNGLYTMLMRRKAAFETKGLKFKKVVLVCCPSVARIFDMYCRAFSDLYSMVELVSCVRKQVISVHHTRLANGYIISSTKGQKFVFSGDTKPCQLLAEYGKGADVLVHEATFEDSRERDAIGKRHSTMWQAAEIGRRMNAKYIILTHFSSRYAKVPALPSYLDRCGNIGVACDNLLVHLNQAGFLPKLLPVYRELFKNELFEMETKSHQQRLKRDVALHKQWQLEKAEVAKKYCCIRNLYHLAYILL</sequence>
<evidence type="ECO:0000256" key="9">
    <source>
        <dbReference type="ARBA" id="ARBA00022801"/>
    </source>
</evidence>
<dbReference type="InterPro" id="IPR047151">
    <property type="entry name" value="RNZ2-like"/>
</dbReference>
<keyword evidence="9" id="KW-0378">Hydrolase</keyword>
<evidence type="ECO:0000259" key="11">
    <source>
        <dbReference type="Pfam" id="PF12706"/>
    </source>
</evidence>
<keyword evidence="6" id="KW-0540">Nuclease</keyword>
<dbReference type="PANTHER" id="PTHR12553">
    <property type="entry name" value="ZINC PHOSPHODIESTERASE ELAC PROTEIN 2"/>
    <property type="match status" value="1"/>
</dbReference>
<dbReference type="CDD" id="cd07718">
    <property type="entry name" value="RNaseZ_ELAC1_ELAC2-C-term-like_MBL-fold"/>
    <property type="match status" value="1"/>
</dbReference>
<keyword evidence="10" id="KW-0862">Zinc</keyword>
<comment type="similarity">
    <text evidence="3">Belongs to the RNase Z family.</text>
</comment>
<keyword evidence="7" id="KW-0479">Metal-binding</keyword>
<organism evidence="13 14">
    <name type="scientific">Syphacia muris</name>
    <dbReference type="NCBI Taxonomy" id="451379"/>
    <lineage>
        <taxon>Eukaryota</taxon>
        <taxon>Metazoa</taxon>
        <taxon>Ecdysozoa</taxon>
        <taxon>Nematoda</taxon>
        <taxon>Chromadorea</taxon>
        <taxon>Rhabditida</taxon>
        <taxon>Spirurina</taxon>
        <taxon>Oxyuridomorpha</taxon>
        <taxon>Oxyuroidea</taxon>
        <taxon>Oxyuridae</taxon>
        <taxon>Syphacia</taxon>
    </lineage>
</organism>
<feature type="domain" description="tRNase Z endonuclease" evidence="12">
    <location>
        <begin position="23"/>
        <end position="77"/>
    </location>
</feature>
<reference evidence="14" key="1">
    <citation type="submission" date="2017-02" db="UniProtKB">
        <authorList>
            <consortium name="WormBaseParasite"/>
        </authorList>
    </citation>
    <scope>IDENTIFICATION</scope>
</reference>
<evidence type="ECO:0000256" key="10">
    <source>
        <dbReference type="ARBA" id="ARBA00022833"/>
    </source>
</evidence>
<comment type="cofactor">
    <cofactor evidence="2">
        <name>Zn(2+)</name>
        <dbReference type="ChEBI" id="CHEBI:29105"/>
    </cofactor>
</comment>
<comment type="catalytic activity">
    <reaction evidence="1">
        <text>Endonucleolytic cleavage of RNA, removing extra 3' nucleotides from tRNA precursor, generating 3' termini of tRNAs. A 3'-hydroxy group is left at the tRNA terminus and a 5'-phosphoryl group is left at the trailer molecule.</text>
        <dbReference type="EC" id="3.1.26.11"/>
    </reaction>
</comment>
<protein>
    <recommendedName>
        <fullName evidence="4">ribonuclease Z</fullName>
        <ecNumber evidence="4">3.1.26.11</ecNumber>
    </recommendedName>
</protein>
<evidence type="ECO:0000256" key="2">
    <source>
        <dbReference type="ARBA" id="ARBA00001947"/>
    </source>
</evidence>
<evidence type="ECO:0000256" key="7">
    <source>
        <dbReference type="ARBA" id="ARBA00022723"/>
    </source>
</evidence>
<dbReference type="WBParaSite" id="SMUV_0000696801-mRNA-1">
    <property type="protein sequence ID" value="SMUV_0000696801-mRNA-1"/>
    <property type="gene ID" value="SMUV_0000696801"/>
</dbReference>
<keyword evidence="8" id="KW-0255">Endonuclease</keyword>
<proteinExistence type="inferred from homology"/>
<dbReference type="InterPro" id="IPR036866">
    <property type="entry name" value="RibonucZ/Hydroxyglut_hydro"/>
</dbReference>
<dbReference type="GO" id="GO:0046872">
    <property type="term" value="F:metal ion binding"/>
    <property type="evidence" value="ECO:0007669"/>
    <property type="project" value="UniProtKB-KW"/>
</dbReference>
<name>A0A0N5AQK1_9BILA</name>
<evidence type="ECO:0000256" key="6">
    <source>
        <dbReference type="ARBA" id="ARBA00022722"/>
    </source>
</evidence>
<keyword evidence="5" id="KW-0819">tRNA processing</keyword>
<evidence type="ECO:0000256" key="3">
    <source>
        <dbReference type="ARBA" id="ARBA00007823"/>
    </source>
</evidence>
<dbReference type="InterPro" id="IPR001279">
    <property type="entry name" value="Metallo-B-lactamas"/>
</dbReference>
<feature type="domain" description="Metallo-beta-lactamase" evidence="11">
    <location>
        <begin position="425"/>
        <end position="612"/>
    </location>
</feature>
<dbReference type="Pfam" id="PF13691">
    <property type="entry name" value="Lactamase_B_4"/>
    <property type="match status" value="1"/>
</dbReference>
<dbReference type="GO" id="GO:0005739">
    <property type="term" value="C:mitochondrion"/>
    <property type="evidence" value="ECO:0007669"/>
    <property type="project" value="TreeGrafter"/>
</dbReference>
<dbReference type="EC" id="3.1.26.11" evidence="4"/>
<dbReference type="SUPFAM" id="SSF56281">
    <property type="entry name" value="Metallo-hydrolase/oxidoreductase"/>
    <property type="match status" value="2"/>
</dbReference>
<evidence type="ECO:0000259" key="12">
    <source>
        <dbReference type="Pfam" id="PF13691"/>
    </source>
</evidence>
<evidence type="ECO:0000256" key="4">
    <source>
        <dbReference type="ARBA" id="ARBA00012477"/>
    </source>
</evidence>
<dbReference type="STRING" id="451379.A0A0N5AQK1"/>
<accession>A0A0N5AQK1</accession>